<dbReference type="AlphaFoldDB" id="A0AAP0N909"/>
<reference evidence="1 2" key="1">
    <citation type="journal article" date="2024" name="Plant J.">
        <title>Genome sequences and population genomics reveal climatic adaptation and genomic divergence between two closely related sweetgum species.</title>
        <authorList>
            <person name="Xu W.Q."/>
            <person name="Ren C.Q."/>
            <person name="Zhang X.Y."/>
            <person name="Comes H.P."/>
            <person name="Liu X.H."/>
            <person name="Li Y.G."/>
            <person name="Kettle C.J."/>
            <person name="Jalonen R."/>
            <person name="Gaisberger H."/>
            <person name="Ma Y.Z."/>
            <person name="Qiu Y.X."/>
        </authorList>
    </citation>
    <scope>NUCLEOTIDE SEQUENCE [LARGE SCALE GENOMIC DNA]</scope>
    <source>
        <strain evidence="1">Hangzhou</strain>
    </source>
</reference>
<dbReference type="EMBL" id="JBBPBK010000016">
    <property type="protein sequence ID" value="KAK9267576.1"/>
    <property type="molecule type" value="Genomic_DNA"/>
</dbReference>
<organism evidence="1 2">
    <name type="scientific">Liquidambar formosana</name>
    <name type="common">Formosan gum</name>
    <dbReference type="NCBI Taxonomy" id="63359"/>
    <lineage>
        <taxon>Eukaryota</taxon>
        <taxon>Viridiplantae</taxon>
        <taxon>Streptophyta</taxon>
        <taxon>Embryophyta</taxon>
        <taxon>Tracheophyta</taxon>
        <taxon>Spermatophyta</taxon>
        <taxon>Magnoliopsida</taxon>
        <taxon>eudicotyledons</taxon>
        <taxon>Gunneridae</taxon>
        <taxon>Pentapetalae</taxon>
        <taxon>Saxifragales</taxon>
        <taxon>Altingiaceae</taxon>
        <taxon>Liquidambar</taxon>
    </lineage>
</organism>
<accession>A0AAP0N909</accession>
<keyword evidence="2" id="KW-1185">Reference proteome</keyword>
<protein>
    <submittedName>
        <fullName evidence="1">Uncharacterized protein</fullName>
    </submittedName>
</protein>
<gene>
    <name evidence="1" type="ORF">L1049_010004</name>
</gene>
<proteinExistence type="predicted"/>
<evidence type="ECO:0000313" key="2">
    <source>
        <dbReference type="Proteomes" id="UP001415857"/>
    </source>
</evidence>
<name>A0AAP0N909_LIQFO</name>
<evidence type="ECO:0000313" key="1">
    <source>
        <dbReference type="EMBL" id="KAK9267576.1"/>
    </source>
</evidence>
<dbReference type="Proteomes" id="UP001415857">
    <property type="component" value="Unassembled WGS sequence"/>
</dbReference>
<sequence>MPPQRAKPFYESLVEKFRKSYNPDAIKDLCRCVEKIAPFDFFGANHIALVVQWEKIKGQRQ</sequence>
<comment type="caution">
    <text evidence="1">The sequence shown here is derived from an EMBL/GenBank/DDBJ whole genome shotgun (WGS) entry which is preliminary data.</text>
</comment>